<dbReference type="InterPro" id="IPR029061">
    <property type="entry name" value="THDP-binding"/>
</dbReference>
<dbReference type="PANTHER" id="PTHR47514">
    <property type="entry name" value="TRANSKETOLASE N-TERMINAL SECTION-RELATED"/>
    <property type="match status" value="1"/>
</dbReference>
<dbReference type="AlphaFoldDB" id="D1B8W8"/>
<dbReference type="OrthoDB" id="8732661at2"/>
<feature type="domain" description="Transketolase N-terminal" evidence="5">
    <location>
        <begin position="15"/>
        <end position="250"/>
    </location>
</feature>
<dbReference type="InterPro" id="IPR005474">
    <property type="entry name" value="Transketolase_N"/>
</dbReference>
<dbReference type="eggNOG" id="COG3959">
    <property type="taxonomic scope" value="Bacteria"/>
</dbReference>
<feature type="transmembrane region" description="Helical" evidence="4">
    <location>
        <begin position="21"/>
        <end position="48"/>
    </location>
</feature>
<dbReference type="SUPFAM" id="SSF52518">
    <property type="entry name" value="Thiamin diphosphate-binding fold (THDP-binding)"/>
    <property type="match status" value="1"/>
</dbReference>
<dbReference type="EC" id="2.2.1.1" evidence="6"/>
<evidence type="ECO:0000256" key="4">
    <source>
        <dbReference type="SAM" id="Phobius"/>
    </source>
</evidence>
<dbReference type="PANTHER" id="PTHR47514:SF1">
    <property type="entry name" value="TRANSKETOLASE N-TERMINAL SECTION-RELATED"/>
    <property type="match status" value="1"/>
</dbReference>
<dbReference type="STRING" id="525903.Taci_0485"/>
<gene>
    <name evidence="6" type="ordered locus">Taci_0485</name>
</gene>
<accession>D1B8W8</accession>
<reference evidence="6 7" key="1">
    <citation type="journal article" date="2009" name="Stand. Genomic Sci.">
        <title>Complete genome sequence of Thermanaerovibrio acidaminovorans type strain (Su883).</title>
        <authorList>
            <person name="Chovatia M."/>
            <person name="Sikorski J."/>
            <person name="Schroder M."/>
            <person name="Lapidus A."/>
            <person name="Nolan M."/>
            <person name="Tice H."/>
            <person name="Glavina Del Rio T."/>
            <person name="Copeland A."/>
            <person name="Cheng J.F."/>
            <person name="Lucas S."/>
            <person name="Chen F."/>
            <person name="Bruce D."/>
            <person name="Goodwin L."/>
            <person name="Pitluck S."/>
            <person name="Ivanova N."/>
            <person name="Mavromatis K."/>
            <person name="Ovchinnikova G."/>
            <person name="Pati A."/>
            <person name="Chen A."/>
            <person name="Palaniappan K."/>
            <person name="Land M."/>
            <person name="Hauser L."/>
            <person name="Chang Y.J."/>
            <person name="Jeffries C.D."/>
            <person name="Chain P."/>
            <person name="Saunders E."/>
            <person name="Detter J.C."/>
            <person name="Brettin T."/>
            <person name="Rohde M."/>
            <person name="Goker M."/>
            <person name="Spring S."/>
            <person name="Bristow J."/>
            <person name="Markowitz V."/>
            <person name="Hugenholtz P."/>
            <person name="Kyrpides N.C."/>
            <person name="Klenk H.P."/>
            <person name="Eisen J.A."/>
        </authorList>
    </citation>
    <scope>NUCLEOTIDE SEQUENCE [LARGE SCALE GENOMIC DNA]</scope>
    <source>
        <strain evidence="7">ATCC 49978 / DSM 6589 / Su883</strain>
    </source>
</reference>
<dbReference type="RefSeq" id="WP_012869237.1">
    <property type="nucleotide sequence ID" value="NC_013522.1"/>
</dbReference>
<evidence type="ECO:0000256" key="3">
    <source>
        <dbReference type="ARBA" id="ARBA00023052"/>
    </source>
</evidence>
<dbReference type="GO" id="GO:0004802">
    <property type="term" value="F:transketolase activity"/>
    <property type="evidence" value="ECO:0007669"/>
    <property type="project" value="UniProtKB-EC"/>
</dbReference>
<keyword evidence="4" id="KW-0812">Transmembrane</keyword>
<protein>
    <submittedName>
        <fullName evidence="6">Transketolase</fullName>
        <ecNumber evidence="6">2.2.1.1</ecNumber>
    </submittedName>
</protein>
<keyword evidence="7" id="KW-1185">Reference proteome</keyword>
<dbReference type="PATRIC" id="fig|525903.6.peg.490"/>
<dbReference type="Pfam" id="PF00456">
    <property type="entry name" value="Transketolase_N"/>
    <property type="match status" value="1"/>
</dbReference>
<evidence type="ECO:0000259" key="5">
    <source>
        <dbReference type="Pfam" id="PF00456"/>
    </source>
</evidence>
<dbReference type="HOGENOM" id="CLU_009227_4_1_0"/>
<keyword evidence="3" id="KW-0786">Thiamine pyrophosphate</keyword>
<evidence type="ECO:0000313" key="7">
    <source>
        <dbReference type="Proteomes" id="UP000002030"/>
    </source>
</evidence>
<comment type="similarity">
    <text evidence="2">Belongs to the transketolase family.</text>
</comment>
<organism evidence="6 7">
    <name type="scientific">Thermanaerovibrio acidaminovorans (strain ATCC 49978 / DSM 6589 / Su883)</name>
    <name type="common">Selenomonas acidaminovorans</name>
    <dbReference type="NCBI Taxonomy" id="525903"/>
    <lineage>
        <taxon>Bacteria</taxon>
        <taxon>Thermotogati</taxon>
        <taxon>Synergistota</taxon>
        <taxon>Synergistia</taxon>
        <taxon>Synergistales</taxon>
        <taxon>Synergistaceae</taxon>
        <taxon>Thermanaerovibrio</taxon>
    </lineage>
</organism>
<dbReference type="Proteomes" id="UP000002030">
    <property type="component" value="Chromosome"/>
</dbReference>
<proteinExistence type="inferred from homology"/>
<evidence type="ECO:0000256" key="2">
    <source>
        <dbReference type="ARBA" id="ARBA00007131"/>
    </source>
</evidence>
<dbReference type="Gene3D" id="3.40.50.970">
    <property type="match status" value="1"/>
</dbReference>
<sequence>MMDPVRSRELGTLAKEVRKDVVRMIGLSKVGCLGVSLALVDLLVFLYWELMRVDPADARMAERDRLVLSKWRGSPALYSVLARRGFFSREELWSFGRLGALLQGSPDCRRVPGVDAPSGPSGMGLGMAVGLSIALRMDGLPSRVFCLMGDGELRDGLSWEAAFSASFHRLDRLVAVINVTDHGGEPWGPADDPESMGRKLATFGWAVSQGDGHDFPSMETAFAQVMGANAPKAVILRTLEGGGVPLPRGGDALSRGDVDSVIGQIEYEGRGPLDDRT</sequence>
<evidence type="ECO:0000256" key="1">
    <source>
        <dbReference type="ARBA" id="ARBA00001964"/>
    </source>
</evidence>
<evidence type="ECO:0000313" key="6">
    <source>
        <dbReference type="EMBL" id="ACZ18721.1"/>
    </source>
</evidence>
<keyword evidence="4" id="KW-1133">Transmembrane helix</keyword>
<comment type="cofactor">
    <cofactor evidence="1">
        <name>thiamine diphosphate</name>
        <dbReference type="ChEBI" id="CHEBI:58937"/>
    </cofactor>
</comment>
<keyword evidence="4" id="KW-0472">Membrane</keyword>
<dbReference type="KEGG" id="tai:Taci_0485"/>
<dbReference type="EnsemblBacteria" id="ACZ18721">
    <property type="protein sequence ID" value="ACZ18721"/>
    <property type="gene ID" value="Taci_0485"/>
</dbReference>
<name>D1B8W8_THEAS</name>
<keyword evidence="6" id="KW-0808">Transferase</keyword>
<dbReference type="EMBL" id="CP001818">
    <property type="protein sequence ID" value="ACZ18721.1"/>
    <property type="molecule type" value="Genomic_DNA"/>
</dbReference>